<keyword evidence="3" id="KW-1185">Reference proteome</keyword>
<proteinExistence type="predicted"/>
<gene>
    <name evidence="2" type="ORF">P7K49_028273</name>
</gene>
<evidence type="ECO:0000313" key="2">
    <source>
        <dbReference type="EMBL" id="KAK2094535.1"/>
    </source>
</evidence>
<evidence type="ECO:0000313" key="3">
    <source>
        <dbReference type="Proteomes" id="UP001266305"/>
    </source>
</evidence>
<feature type="compositionally biased region" description="Basic residues" evidence="1">
    <location>
        <begin position="110"/>
        <end position="120"/>
    </location>
</feature>
<reference evidence="2 3" key="1">
    <citation type="submission" date="2023-05" db="EMBL/GenBank/DDBJ databases">
        <title>B98-5 Cell Line De Novo Hybrid Assembly: An Optical Mapping Approach.</title>
        <authorList>
            <person name="Kananen K."/>
            <person name="Auerbach J.A."/>
            <person name="Kautto E."/>
            <person name="Blachly J.S."/>
        </authorList>
    </citation>
    <scope>NUCLEOTIDE SEQUENCE [LARGE SCALE GENOMIC DNA]</scope>
    <source>
        <strain evidence="2">B95-8</strain>
        <tissue evidence="2">Cell line</tissue>
    </source>
</reference>
<comment type="caution">
    <text evidence="2">The sequence shown here is derived from an EMBL/GenBank/DDBJ whole genome shotgun (WGS) entry which is preliminary data.</text>
</comment>
<protein>
    <submittedName>
        <fullName evidence="2">Uncharacterized protein</fullName>
    </submittedName>
</protein>
<evidence type="ECO:0000256" key="1">
    <source>
        <dbReference type="SAM" id="MobiDB-lite"/>
    </source>
</evidence>
<accession>A0ABQ9UBX5</accession>
<name>A0ABQ9UBX5_SAGOE</name>
<dbReference type="EMBL" id="JASSZA010000014">
    <property type="protein sequence ID" value="KAK2094535.1"/>
    <property type="molecule type" value="Genomic_DNA"/>
</dbReference>
<sequence>MSECGVLERVHAAFGRSAPPRRPSGRALCVEAAAGPGGRGVRRRRPPLCGTPGAAGEGRLERTRRPGPKRASSRWAPRVPGPGPGLGSGGWGVGGATRCPPPTPSSLLRLRARPRRKRRGGVPPVGLRFACLPCLSGFALRAVDPLSLCLATGLRGLSRGNRSGAGKKPGESPNLTLCALMLEYQLHPQLPPPRRTGFRIRSHSI</sequence>
<feature type="region of interest" description="Disordered" evidence="1">
    <location>
        <begin position="33"/>
        <end position="122"/>
    </location>
</feature>
<organism evidence="2 3">
    <name type="scientific">Saguinus oedipus</name>
    <name type="common">Cotton-top tamarin</name>
    <name type="synonym">Oedipomidas oedipus</name>
    <dbReference type="NCBI Taxonomy" id="9490"/>
    <lineage>
        <taxon>Eukaryota</taxon>
        <taxon>Metazoa</taxon>
        <taxon>Chordata</taxon>
        <taxon>Craniata</taxon>
        <taxon>Vertebrata</taxon>
        <taxon>Euteleostomi</taxon>
        <taxon>Mammalia</taxon>
        <taxon>Eutheria</taxon>
        <taxon>Euarchontoglires</taxon>
        <taxon>Primates</taxon>
        <taxon>Haplorrhini</taxon>
        <taxon>Platyrrhini</taxon>
        <taxon>Cebidae</taxon>
        <taxon>Callitrichinae</taxon>
        <taxon>Saguinus</taxon>
    </lineage>
</organism>
<dbReference type="Proteomes" id="UP001266305">
    <property type="component" value="Unassembled WGS sequence"/>
</dbReference>
<feature type="compositionally biased region" description="Gly residues" evidence="1">
    <location>
        <begin position="84"/>
        <end position="95"/>
    </location>
</feature>